<keyword evidence="1" id="KW-0732">Signal</keyword>
<reference evidence="2 3" key="1">
    <citation type="submission" date="2014-11" db="EMBL/GenBank/DDBJ databases">
        <authorList>
            <person name="Zhu J."/>
            <person name="Qi W."/>
            <person name="Song R."/>
        </authorList>
    </citation>
    <scope>NUCLEOTIDE SEQUENCE [LARGE SCALE GENOMIC DNA]</scope>
</reference>
<dbReference type="VEuPathDB" id="CryptoDB:Vbra_3594"/>
<sequence length="226" mass="23785">MLTLLILGLLCKAQMAFSGADPRLRTRFLTWGDKRPASGAVAAQQIGNNVIRSGNQTLWEPAPGPQREQDDCIKSQAGTCCGLVVGQFLMEGGQSLAIEVDLNDAADKNASRVIIAADTATGEADIFVDVDGAFYESSTNPTDDSRNFEDYVSVPVTEGDSLSADVVAIGGQPADVFISVFPDVDGCIPAPACPPGALFCLAGGGGWDGDRDFEEPDRRTLGVDRL</sequence>
<proteinExistence type="predicted"/>
<dbReference type="Proteomes" id="UP000041254">
    <property type="component" value="Unassembled WGS sequence"/>
</dbReference>
<dbReference type="AlphaFoldDB" id="A0A0G4ECI8"/>
<gene>
    <name evidence="2" type="ORF">Vbra_3594</name>
</gene>
<protein>
    <submittedName>
        <fullName evidence="2">Uncharacterized protein</fullName>
    </submittedName>
</protein>
<organism evidence="2 3">
    <name type="scientific">Vitrella brassicaformis (strain CCMP3155)</name>
    <dbReference type="NCBI Taxonomy" id="1169540"/>
    <lineage>
        <taxon>Eukaryota</taxon>
        <taxon>Sar</taxon>
        <taxon>Alveolata</taxon>
        <taxon>Colpodellida</taxon>
        <taxon>Vitrellaceae</taxon>
        <taxon>Vitrella</taxon>
    </lineage>
</organism>
<feature type="signal peptide" evidence="1">
    <location>
        <begin position="1"/>
        <end position="18"/>
    </location>
</feature>
<evidence type="ECO:0000313" key="3">
    <source>
        <dbReference type="Proteomes" id="UP000041254"/>
    </source>
</evidence>
<keyword evidence="3" id="KW-1185">Reference proteome</keyword>
<dbReference type="PhylomeDB" id="A0A0G4ECI8"/>
<feature type="chain" id="PRO_5005187423" evidence="1">
    <location>
        <begin position="19"/>
        <end position="226"/>
    </location>
</feature>
<accession>A0A0G4ECI8</accession>
<name>A0A0G4ECI8_VITBC</name>
<dbReference type="InParanoid" id="A0A0G4ECI8"/>
<evidence type="ECO:0000256" key="1">
    <source>
        <dbReference type="SAM" id="SignalP"/>
    </source>
</evidence>
<dbReference type="EMBL" id="CDMY01000130">
    <property type="protein sequence ID" value="CEL93015.1"/>
    <property type="molecule type" value="Genomic_DNA"/>
</dbReference>
<evidence type="ECO:0000313" key="2">
    <source>
        <dbReference type="EMBL" id="CEL93015.1"/>
    </source>
</evidence>